<comment type="caution">
    <text evidence="1">The sequence shown here is derived from an EMBL/GenBank/DDBJ whole genome shotgun (WGS) entry which is preliminary data.</text>
</comment>
<dbReference type="OrthoDB" id="957741at2"/>
<protein>
    <submittedName>
        <fullName evidence="1">Uncharacterized protein</fullName>
    </submittedName>
</protein>
<evidence type="ECO:0000313" key="2">
    <source>
        <dbReference type="Proteomes" id="UP000181790"/>
    </source>
</evidence>
<evidence type="ECO:0000313" key="1">
    <source>
        <dbReference type="EMBL" id="OIN56775.1"/>
    </source>
</evidence>
<dbReference type="RefSeq" id="WP_071505501.1">
    <property type="nucleotide sequence ID" value="NZ_MORL01000018.1"/>
</dbReference>
<reference evidence="1 2" key="1">
    <citation type="submission" date="2016-10" db="EMBL/GenBank/DDBJ databases">
        <title>Arsenicibacter rosenii gen. nov., sp. nov., an efficient arsenic-methylating bacterium isolated from an arsenic-contaminated paddy soil.</title>
        <authorList>
            <person name="Huang K."/>
        </authorList>
    </citation>
    <scope>NUCLEOTIDE SEQUENCE [LARGE SCALE GENOMIC DNA]</scope>
    <source>
        <strain evidence="1 2">SM-1</strain>
    </source>
</reference>
<dbReference type="Proteomes" id="UP000181790">
    <property type="component" value="Unassembled WGS sequence"/>
</dbReference>
<sequence length="297" mass="34377">MKTVEITVRGTYSRYTGPGCWGELKPAQAVACIRLRKLADKKPEALFPALKLLFGIPNKKLRWLFDDYYIRYKWLSEEEQTDHFSQGLELLKELGWIGDPDPDAHFSLPDLRLYDYHFGRPSVWLRQLRYRTRFMGPEAALSNCTFGEFMVADQAYRDGDFVKLAAVLYRPVQQLAGRKVRVPFDHDTLDERAELFSRLDPAVISLVAQNFGDSLLVIAPYFRYVFQNADEQKRDAGKGAAPFRWLDVIINMAQLDVTKIPLIEQQNVYLVLKTLNTQIRQAEEEAQRLEALKQKPK</sequence>
<organism evidence="1 2">
    <name type="scientific">Arsenicibacter rosenii</name>
    <dbReference type="NCBI Taxonomy" id="1750698"/>
    <lineage>
        <taxon>Bacteria</taxon>
        <taxon>Pseudomonadati</taxon>
        <taxon>Bacteroidota</taxon>
        <taxon>Cytophagia</taxon>
        <taxon>Cytophagales</taxon>
        <taxon>Spirosomataceae</taxon>
        <taxon>Arsenicibacter</taxon>
    </lineage>
</organism>
<name>A0A1S2VER5_9BACT</name>
<dbReference type="EMBL" id="MORL01000018">
    <property type="protein sequence ID" value="OIN56775.1"/>
    <property type="molecule type" value="Genomic_DNA"/>
</dbReference>
<proteinExistence type="predicted"/>
<keyword evidence="2" id="KW-1185">Reference proteome</keyword>
<gene>
    <name evidence="1" type="ORF">BLX24_22630</name>
</gene>
<dbReference type="AlphaFoldDB" id="A0A1S2VER5"/>
<accession>A0A1S2VER5</accession>